<gene>
    <name evidence="2" type="ORF">PROQFM164_S02g001152</name>
</gene>
<organism evidence="2 3">
    <name type="scientific">Penicillium roqueforti (strain FM164)</name>
    <dbReference type="NCBI Taxonomy" id="1365484"/>
    <lineage>
        <taxon>Eukaryota</taxon>
        <taxon>Fungi</taxon>
        <taxon>Dikarya</taxon>
        <taxon>Ascomycota</taxon>
        <taxon>Pezizomycotina</taxon>
        <taxon>Eurotiomycetes</taxon>
        <taxon>Eurotiomycetidae</taxon>
        <taxon>Eurotiales</taxon>
        <taxon>Aspergillaceae</taxon>
        <taxon>Penicillium</taxon>
    </lineage>
</organism>
<evidence type="ECO:0000256" key="1">
    <source>
        <dbReference type="SAM" id="MobiDB-lite"/>
    </source>
</evidence>
<proteinExistence type="predicted"/>
<evidence type="ECO:0000313" key="3">
    <source>
        <dbReference type="Proteomes" id="UP000030686"/>
    </source>
</evidence>
<feature type="region of interest" description="Disordered" evidence="1">
    <location>
        <begin position="19"/>
        <end position="51"/>
    </location>
</feature>
<dbReference type="Proteomes" id="UP000030686">
    <property type="component" value="Unassembled WGS sequence"/>
</dbReference>
<dbReference type="EMBL" id="HG792016">
    <property type="protein sequence ID" value="CDM31002.1"/>
    <property type="molecule type" value="Genomic_DNA"/>
</dbReference>
<name>W6QMY4_PENRF</name>
<accession>W6QMY4</accession>
<dbReference type="AlphaFoldDB" id="W6QMY4"/>
<protein>
    <submittedName>
        <fullName evidence="2">Genomic scaffold, ProqFM164S02</fullName>
    </submittedName>
</protein>
<reference evidence="2" key="1">
    <citation type="journal article" date="2014" name="Nat. Commun.">
        <title>Multiple recent horizontal transfers of a large genomic region in cheese making fungi.</title>
        <authorList>
            <person name="Cheeseman K."/>
            <person name="Ropars J."/>
            <person name="Renault P."/>
            <person name="Dupont J."/>
            <person name="Gouzy J."/>
            <person name="Branca A."/>
            <person name="Abraham A.L."/>
            <person name="Ceppi M."/>
            <person name="Conseiller E."/>
            <person name="Debuchy R."/>
            <person name="Malagnac F."/>
            <person name="Goarin A."/>
            <person name="Silar P."/>
            <person name="Lacoste S."/>
            <person name="Sallet E."/>
            <person name="Bensimon A."/>
            <person name="Giraud T."/>
            <person name="Brygoo Y."/>
        </authorList>
    </citation>
    <scope>NUCLEOTIDE SEQUENCE [LARGE SCALE GENOMIC DNA]</scope>
    <source>
        <strain evidence="2">FM164</strain>
    </source>
</reference>
<keyword evidence="3" id="KW-1185">Reference proteome</keyword>
<evidence type="ECO:0000313" key="2">
    <source>
        <dbReference type="EMBL" id="CDM31002.1"/>
    </source>
</evidence>
<dbReference type="OrthoDB" id="10518472at2759"/>
<sequence>MNSRVLAWDPDEYTLGHMDIKKAKDESDLQQGTEADESEQPIHNEADDAGTLEFARLAV</sequence>